<name>A0A0A8ZST5_ARUDO</name>
<dbReference type="AlphaFoldDB" id="A0A0A8ZST5"/>
<accession>A0A0A8ZST5</accession>
<sequence>MTAGAYRRVCQFITASEAVPSKLTRDFCFPGLTRHPVSVVTELFCTKVR</sequence>
<organism evidence="1">
    <name type="scientific">Arundo donax</name>
    <name type="common">Giant reed</name>
    <name type="synonym">Donax arundinaceus</name>
    <dbReference type="NCBI Taxonomy" id="35708"/>
    <lineage>
        <taxon>Eukaryota</taxon>
        <taxon>Viridiplantae</taxon>
        <taxon>Streptophyta</taxon>
        <taxon>Embryophyta</taxon>
        <taxon>Tracheophyta</taxon>
        <taxon>Spermatophyta</taxon>
        <taxon>Magnoliopsida</taxon>
        <taxon>Liliopsida</taxon>
        <taxon>Poales</taxon>
        <taxon>Poaceae</taxon>
        <taxon>PACMAD clade</taxon>
        <taxon>Arundinoideae</taxon>
        <taxon>Arundineae</taxon>
        <taxon>Arundo</taxon>
    </lineage>
</organism>
<dbReference type="EMBL" id="GBRH01256039">
    <property type="protein sequence ID" value="JAD41856.1"/>
    <property type="molecule type" value="Transcribed_RNA"/>
</dbReference>
<reference evidence="1" key="1">
    <citation type="submission" date="2014-09" db="EMBL/GenBank/DDBJ databases">
        <authorList>
            <person name="Magalhaes I.L.F."/>
            <person name="Oliveira U."/>
            <person name="Santos F.R."/>
            <person name="Vidigal T.H.D.A."/>
            <person name="Brescovit A.D."/>
            <person name="Santos A.J."/>
        </authorList>
    </citation>
    <scope>NUCLEOTIDE SEQUENCE</scope>
    <source>
        <tissue evidence="1">Shoot tissue taken approximately 20 cm above the soil surface</tissue>
    </source>
</reference>
<proteinExistence type="predicted"/>
<protein>
    <submittedName>
        <fullName evidence="1">Uncharacterized protein</fullName>
    </submittedName>
</protein>
<evidence type="ECO:0000313" key="1">
    <source>
        <dbReference type="EMBL" id="JAD41856.1"/>
    </source>
</evidence>
<reference evidence="1" key="2">
    <citation type="journal article" date="2015" name="Data Brief">
        <title>Shoot transcriptome of the giant reed, Arundo donax.</title>
        <authorList>
            <person name="Barrero R.A."/>
            <person name="Guerrero F.D."/>
            <person name="Moolhuijzen P."/>
            <person name="Goolsby J.A."/>
            <person name="Tidwell J."/>
            <person name="Bellgard S.E."/>
            <person name="Bellgard M.I."/>
        </authorList>
    </citation>
    <scope>NUCLEOTIDE SEQUENCE</scope>
    <source>
        <tissue evidence="1">Shoot tissue taken approximately 20 cm above the soil surface</tissue>
    </source>
</reference>